<dbReference type="SUPFAM" id="SSF53955">
    <property type="entry name" value="Lysozyme-like"/>
    <property type="match status" value="1"/>
</dbReference>
<dbReference type="InterPro" id="IPR023346">
    <property type="entry name" value="Lysozyme-like_dom_sf"/>
</dbReference>
<dbReference type="InterPro" id="IPR000189">
    <property type="entry name" value="Transglyc_AS"/>
</dbReference>
<dbReference type="PANTHER" id="PTHR37423:SF2">
    <property type="entry name" value="MEMBRANE-BOUND LYTIC MUREIN TRANSGLYCOSYLASE C"/>
    <property type="match status" value="1"/>
</dbReference>
<keyword evidence="6" id="KW-1185">Reference proteome</keyword>
<dbReference type="PANTHER" id="PTHR37423">
    <property type="entry name" value="SOLUBLE LYTIC MUREIN TRANSGLYCOSYLASE-RELATED"/>
    <property type="match status" value="1"/>
</dbReference>
<dbReference type="EMBL" id="LGPB01000133">
    <property type="protein sequence ID" value="KRG10922.1"/>
    <property type="molecule type" value="Genomic_DNA"/>
</dbReference>
<organism evidence="3 5">
    <name type="scientific">Lederbergia galactosidilytica</name>
    <dbReference type="NCBI Taxonomy" id="217031"/>
    <lineage>
        <taxon>Bacteria</taxon>
        <taxon>Bacillati</taxon>
        <taxon>Bacillota</taxon>
        <taxon>Bacilli</taxon>
        <taxon>Bacillales</taxon>
        <taxon>Bacillaceae</taxon>
        <taxon>Lederbergia</taxon>
    </lineage>
</organism>
<evidence type="ECO:0000259" key="2">
    <source>
        <dbReference type="Pfam" id="PF01464"/>
    </source>
</evidence>
<protein>
    <recommendedName>
        <fullName evidence="2">Transglycosylase SLT domain-containing protein</fullName>
    </recommendedName>
</protein>
<dbReference type="InterPro" id="IPR008258">
    <property type="entry name" value="Transglycosylase_SLT_dom_1"/>
</dbReference>
<evidence type="ECO:0000313" key="4">
    <source>
        <dbReference type="EMBL" id="OAK67790.1"/>
    </source>
</evidence>
<comment type="similarity">
    <text evidence="1">Belongs to the transglycosylase Slt family.</text>
</comment>
<reference evidence="3 5" key="2">
    <citation type="submission" date="2015-06" db="EMBL/GenBank/DDBJ databases">
        <title>Genome sequencing project of Bacillus galactosidilyticus PL133.</title>
        <authorList>
            <person name="Gaiero J."/>
            <person name="Nicol R."/>
            <person name="Habash M."/>
        </authorList>
    </citation>
    <scope>NUCLEOTIDE SEQUENCE [LARGE SCALE GENOMIC DNA]</scope>
    <source>
        <strain evidence="3 5">PL133</strain>
    </source>
</reference>
<dbReference type="GO" id="GO:0000270">
    <property type="term" value="P:peptidoglycan metabolic process"/>
    <property type="evidence" value="ECO:0007669"/>
    <property type="project" value="InterPro"/>
</dbReference>
<dbReference type="Proteomes" id="UP000053881">
    <property type="component" value="Unassembled WGS sequence"/>
</dbReference>
<evidence type="ECO:0000313" key="6">
    <source>
        <dbReference type="Proteomes" id="UP000077881"/>
    </source>
</evidence>
<feature type="domain" description="Transglycosylase SLT" evidence="2">
    <location>
        <begin position="102"/>
        <end position="209"/>
    </location>
</feature>
<dbReference type="STRING" id="217031.ABB05_18630"/>
<dbReference type="GO" id="GO:0016020">
    <property type="term" value="C:membrane"/>
    <property type="evidence" value="ECO:0007669"/>
    <property type="project" value="InterPro"/>
</dbReference>
<evidence type="ECO:0000256" key="1">
    <source>
        <dbReference type="ARBA" id="ARBA00007734"/>
    </source>
</evidence>
<proteinExistence type="inferred from homology"/>
<dbReference type="Pfam" id="PF01464">
    <property type="entry name" value="SLT"/>
    <property type="match status" value="1"/>
</dbReference>
<reference evidence="4 6" key="1">
    <citation type="submission" date="2015-05" db="EMBL/GenBank/DDBJ databases">
        <title>Comparison of genome.</title>
        <authorList>
            <person name="Zheng Z."/>
            <person name="Sun M."/>
        </authorList>
    </citation>
    <scope>NUCLEOTIDE SEQUENCE [LARGE SCALE GENOMIC DNA]</scope>
    <source>
        <strain evidence="4 6">G25-74</strain>
    </source>
</reference>
<dbReference type="AlphaFoldDB" id="A0A0Q9Y0E7"/>
<dbReference type="Gene3D" id="1.10.530.10">
    <property type="match status" value="1"/>
</dbReference>
<name>A0A0Q9Y0E7_9BACI</name>
<evidence type="ECO:0000313" key="3">
    <source>
        <dbReference type="EMBL" id="KRG10922.1"/>
    </source>
</evidence>
<dbReference type="PATRIC" id="fig|217031.4.peg.6637"/>
<gene>
    <name evidence="4" type="ORF">ABB05_18630</name>
    <name evidence="3" type="ORF">ACA29_19620</name>
</gene>
<sequence length="219" mass="23604">MNLNTLGEMKTLIELQLLQGMTRSSSSSPSRDTSLDFSKVLEQTLLNTTNGSFKNAEALNTLGAMSQLETNFLPSTVAKSIVQKVSQAKTNTKADSSLEAIIQQAADKFNLPTKLIKSVIKHESNFNASAVSSAGATGLMQLMPATARGLGVQNIQDPLENVMGGSKYLRQMLDKYNGDLPLALAAYNAGPGNVDKYGGIPPFKETQNYVKKITNTYYS</sequence>
<comment type="caution">
    <text evidence="3">The sequence shown here is derived from an EMBL/GenBank/DDBJ whole genome shotgun (WGS) entry which is preliminary data.</text>
</comment>
<evidence type="ECO:0000313" key="5">
    <source>
        <dbReference type="Proteomes" id="UP000053881"/>
    </source>
</evidence>
<dbReference type="PROSITE" id="PS00922">
    <property type="entry name" value="TRANSGLYCOSYLASE"/>
    <property type="match status" value="1"/>
</dbReference>
<accession>A0A0Q9Y0E7</accession>
<dbReference type="EMBL" id="LDJR01000059">
    <property type="protein sequence ID" value="OAK67790.1"/>
    <property type="molecule type" value="Genomic_DNA"/>
</dbReference>
<dbReference type="Proteomes" id="UP000077881">
    <property type="component" value="Unassembled WGS sequence"/>
</dbReference>
<dbReference type="GO" id="GO:0008933">
    <property type="term" value="F:peptidoglycan lytic transglycosylase activity"/>
    <property type="evidence" value="ECO:0007669"/>
    <property type="project" value="InterPro"/>
</dbReference>
<dbReference type="CDD" id="cd00254">
    <property type="entry name" value="LT-like"/>
    <property type="match status" value="1"/>
</dbReference>